<evidence type="ECO:0000313" key="2">
    <source>
        <dbReference type="Proteomes" id="UP000641454"/>
    </source>
</evidence>
<dbReference type="EMBL" id="JACRUL010000064">
    <property type="protein sequence ID" value="MBC5845987.1"/>
    <property type="molecule type" value="Genomic_DNA"/>
</dbReference>
<evidence type="ECO:0000313" key="1">
    <source>
        <dbReference type="EMBL" id="MBC5845987.1"/>
    </source>
</evidence>
<proteinExistence type="predicted"/>
<dbReference type="Proteomes" id="UP000641454">
    <property type="component" value="Unassembled WGS sequence"/>
</dbReference>
<keyword evidence="2" id="KW-1185">Reference proteome</keyword>
<organism evidence="1 2">
    <name type="scientific">Flavobacterium muglaense</name>
    <dbReference type="NCBI Taxonomy" id="2764716"/>
    <lineage>
        <taxon>Bacteria</taxon>
        <taxon>Pseudomonadati</taxon>
        <taxon>Bacteroidota</taxon>
        <taxon>Flavobacteriia</taxon>
        <taxon>Flavobacteriales</taxon>
        <taxon>Flavobacteriaceae</taxon>
        <taxon>Flavobacterium</taxon>
    </lineage>
</organism>
<comment type="caution">
    <text evidence="1">The sequence shown here is derived from an EMBL/GenBank/DDBJ whole genome shotgun (WGS) entry which is preliminary data.</text>
</comment>
<reference evidence="1 2" key="1">
    <citation type="submission" date="2020-08" db="EMBL/GenBank/DDBJ databases">
        <title>Description of novel Flavobacterium F-392 isolate.</title>
        <authorList>
            <person name="Saticioglu I.B."/>
            <person name="Duman M."/>
            <person name="Altun S."/>
        </authorList>
    </citation>
    <scope>NUCLEOTIDE SEQUENCE [LARGE SCALE GENOMIC DNA]</scope>
    <source>
        <strain evidence="1 2">F-392</strain>
    </source>
</reference>
<name>A0A923N2V3_9FLAO</name>
<dbReference type="AlphaFoldDB" id="A0A923N2V3"/>
<gene>
    <name evidence="1" type="ORF">H8R25_16320</name>
</gene>
<accession>A0A923N2V3</accession>
<dbReference type="RefSeq" id="WP_187021238.1">
    <property type="nucleotide sequence ID" value="NZ_JACRUK010000032.1"/>
</dbReference>
<sequence length="134" mass="15338">MRALLHITFFFTLLFSGGTKMHASIVQKNSSAQTIRFNIPVKTHHEFLHSKRGHASTIIAFTDFDLNEEYSSGDDYNNSSDSSITKFKSSELVKWYLSNDKSLIATFPYNRFYFTKPLNGQSTPIYIAQSVLRI</sequence>
<protein>
    <submittedName>
        <fullName evidence="1">Uncharacterized protein</fullName>
    </submittedName>
</protein>